<keyword evidence="1" id="KW-0812">Transmembrane</keyword>
<dbReference type="PANTHER" id="PTHR35531:SF1">
    <property type="entry name" value="INNER MEMBRANE PROTEIN YBCI-RELATED"/>
    <property type="match status" value="1"/>
</dbReference>
<evidence type="ECO:0000313" key="2">
    <source>
        <dbReference type="EMBL" id="MDV6376627.1"/>
    </source>
</evidence>
<accession>A0ABU4DXD8</accession>
<keyword evidence="1" id="KW-0472">Membrane</keyword>
<dbReference type="Pfam" id="PF04307">
    <property type="entry name" value="YdjM"/>
    <property type="match status" value="1"/>
</dbReference>
<dbReference type="GO" id="GO:0016787">
    <property type="term" value="F:hydrolase activity"/>
    <property type="evidence" value="ECO:0007669"/>
    <property type="project" value="UniProtKB-KW"/>
</dbReference>
<protein>
    <submittedName>
        <fullName evidence="2">Metal-dependent hydrolase</fullName>
    </submittedName>
</protein>
<comment type="caution">
    <text evidence="2">The sequence shown here is derived from an EMBL/GenBank/DDBJ whole genome shotgun (WGS) entry which is preliminary data.</text>
</comment>
<feature type="transmembrane region" description="Helical" evidence="1">
    <location>
        <begin position="72"/>
        <end position="94"/>
    </location>
</feature>
<keyword evidence="3" id="KW-1185">Reference proteome</keyword>
<proteinExistence type="predicted"/>
<feature type="transmembrane region" description="Helical" evidence="1">
    <location>
        <begin position="106"/>
        <end position="124"/>
    </location>
</feature>
<dbReference type="InterPro" id="IPR007404">
    <property type="entry name" value="YdjM-like"/>
</dbReference>
<dbReference type="Proteomes" id="UP001276150">
    <property type="component" value="Unassembled WGS sequence"/>
</dbReference>
<gene>
    <name evidence="2" type="ORF">ORD21_18725</name>
</gene>
<dbReference type="PANTHER" id="PTHR35531">
    <property type="entry name" value="INNER MEMBRANE PROTEIN YBCI-RELATED"/>
    <property type="match status" value="1"/>
</dbReference>
<dbReference type="EMBL" id="JAPMIV010000086">
    <property type="protein sequence ID" value="MDV6376627.1"/>
    <property type="molecule type" value="Genomic_DNA"/>
</dbReference>
<reference evidence="2 3" key="1">
    <citation type="submission" date="2022-11" db="EMBL/GenBank/DDBJ databases">
        <title>Deinococcus ZS9-10, Low Temperature and Draught-tolerating, UV-resistant Bacteria from Continental Antarctica.</title>
        <authorList>
            <person name="Cheng L."/>
        </authorList>
    </citation>
    <scope>NUCLEOTIDE SEQUENCE [LARGE SCALE GENOMIC DNA]</scope>
    <source>
        <strain evidence="2 3">ZS9-10</strain>
    </source>
</reference>
<evidence type="ECO:0000256" key="1">
    <source>
        <dbReference type="SAM" id="Phobius"/>
    </source>
</evidence>
<sequence length="496" mass="52990">MQAATHVAGAALTAAVLRGFGVEIGPPEVLALVVGSLIPDVDTTTSGVGKFLKPVSRWIESKFGHRTITHSLGAAALFSLLFLPLGAGVAGAMFWGILSHLLLDSLNVNGVPLLWPVRLMFWFWPGRSMRIKYGSGAESGVALVCAVLALVLWPIGGDGFNTSFRRLVASPETAVADYIDMRQQNDVWADVEGFNSETQEPMEGRYRIIEAVGRSGVLVEDRLGHAYQVSQFGQVVAYRIRAYAGEPRVWRDYRVDVGSRVLGDVLDALPSGAANVYLTGLLEMSGDLKPSPAEIGTFPRVALQRGSDNVLELHAARSADVQKFRNAYIRTGSMVIRAEFEPGKAVDQLPITQSKGPRTTVQSIRIDGLPSLAGLLVQAGDRVLEGEPLARYVRPADLAGIRTQAQARALALALEVKALDARGEAAQAAQVVRSPVAGEVAEIRQGQATARGLSVEVVILVSDSAGSTGQQPPPEPIVPLNSQQQLEKLNAEGEVN</sequence>
<keyword evidence="1" id="KW-1133">Transmembrane helix</keyword>
<name>A0ABU4DXD8_9DEIO</name>
<evidence type="ECO:0000313" key="3">
    <source>
        <dbReference type="Proteomes" id="UP001276150"/>
    </source>
</evidence>
<organism evidence="2 3">
    <name type="scientific">Deinococcus arenicola</name>
    <dbReference type="NCBI Taxonomy" id="2994950"/>
    <lineage>
        <taxon>Bacteria</taxon>
        <taxon>Thermotogati</taxon>
        <taxon>Deinococcota</taxon>
        <taxon>Deinococci</taxon>
        <taxon>Deinococcales</taxon>
        <taxon>Deinococcaceae</taxon>
        <taxon>Deinococcus</taxon>
    </lineage>
</organism>
<keyword evidence="2" id="KW-0378">Hydrolase</keyword>
<dbReference type="RefSeq" id="WP_317641980.1">
    <property type="nucleotide sequence ID" value="NZ_JAPMIV010000086.1"/>
</dbReference>
<feature type="transmembrane region" description="Helical" evidence="1">
    <location>
        <begin position="136"/>
        <end position="156"/>
    </location>
</feature>